<name>A0ACC0PA45_RHOML</name>
<evidence type="ECO:0000313" key="2">
    <source>
        <dbReference type="Proteomes" id="UP001062846"/>
    </source>
</evidence>
<dbReference type="EMBL" id="CM046390">
    <property type="protein sequence ID" value="KAI8562436.1"/>
    <property type="molecule type" value="Genomic_DNA"/>
</dbReference>
<accession>A0ACC0PA45</accession>
<keyword evidence="2" id="KW-1185">Reference proteome</keyword>
<protein>
    <submittedName>
        <fullName evidence="1">Uncharacterized protein</fullName>
    </submittedName>
</protein>
<dbReference type="Proteomes" id="UP001062846">
    <property type="component" value="Chromosome 3"/>
</dbReference>
<gene>
    <name evidence="1" type="ORF">RHMOL_Rhmol03G0037700</name>
</gene>
<comment type="caution">
    <text evidence="1">The sequence shown here is derived from an EMBL/GenBank/DDBJ whole genome shotgun (WGS) entry which is preliminary data.</text>
</comment>
<reference evidence="1" key="1">
    <citation type="submission" date="2022-02" db="EMBL/GenBank/DDBJ databases">
        <title>Plant Genome Project.</title>
        <authorList>
            <person name="Zhang R.-G."/>
        </authorList>
    </citation>
    <scope>NUCLEOTIDE SEQUENCE</scope>
    <source>
        <strain evidence="1">AT1</strain>
    </source>
</reference>
<evidence type="ECO:0000313" key="1">
    <source>
        <dbReference type="EMBL" id="KAI8562436.1"/>
    </source>
</evidence>
<organism evidence="1 2">
    <name type="scientific">Rhododendron molle</name>
    <name type="common">Chinese azalea</name>
    <name type="synonym">Azalea mollis</name>
    <dbReference type="NCBI Taxonomy" id="49168"/>
    <lineage>
        <taxon>Eukaryota</taxon>
        <taxon>Viridiplantae</taxon>
        <taxon>Streptophyta</taxon>
        <taxon>Embryophyta</taxon>
        <taxon>Tracheophyta</taxon>
        <taxon>Spermatophyta</taxon>
        <taxon>Magnoliopsida</taxon>
        <taxon>eudicotyledons</taxon>
        <taxon>Gunneridae</taxon>
        <taxon>Pentapetalae</taxon>
        <taxon>asterids</taxon>
        <taxon>Ericales</taxon>
        <taxon>Ericaceae</taxon>
        <taxon>Ericoideae</taxon>
        <taxon>Rhodoreae</taxon>
        <taxon>Rhododendron</taxon>
    </lineage>
</organism>
<proteinExistence type="predicted"/>
<sequence length="816" mass="92509">MAVPWDSTLWMAKMIFLALSGWITSCLTVADDIATSLRTGEIGPFHGRFNAVFCRILVTYCKAWAADNYQKSRLLFGKNTGQEERASLNKKLSISFTGDLGKYLVLPSEIGRSETDSFHFIKESGTEISGWNGHDVKFPSPKTPINSRTIARSFSLFASQPPQSMREPEEREVSIKNRNYWTKKIHRLCDVDNDVDGALRLLDHLCLRGYFPDSLNISSIIHALCESHRFSEAHHRFSLSIDSGCVPDERMCNVLIARLLDSKNPYYTLHVFRRLIAVKPHFVPNLVNYNRFMDQFCWFSQPIEAHKLFVDMRSRGHCPNAVSYTTLINGYCKTGDVVSAQKLFDEMSECGVQPNALTYSVLVRGILRQRKFERGKELMGNLWQKMIDENDSSVNNAAFANIIESLCHEGLFQDVFMIAEDMPQGKSVPEEFAYGQMIDSLCKVGRYNGAARVAYIMKMKGFIPSLVSYNSIVHGLCKEGSCMRAYQLLEEGIEFGYWPSEYTYIVLIEGLCLEADLCKAKEVFQIMLKKEGVDRTRIYNIYLRALCLMNNPTELLNVLVFMLQSQCKPDVITLNTIISGFCRMGRIEEALKVMNDMLMGKFTSPDAVTFTTVICGMLNDGRIREALDLLHKVMPEKGVRPGVVTYNAVLHGLFKLHRESKAMEVFSSMESDGVLANSTTFTIIVDGLCKSNQIEEAKRFWDDVIWPSNMHDDFVYAAILKGLCRSGKFNEACNFLYELVDCGVSPNIVNYNILIDSACKLGLKAEAYQIVGEMRKNGLTPDAVTWRILDRLHVPDPQEMQYYEGDEKVSCIYSIS</sequence>